<dbReference type="SUPFAM" id="SSF53335">
    <property type="entry name" value="S-adenosyl-L-methionine-dependent methyltransferases"/>
    <property type="match status" value="1"/>
</dbReference>
<keyword evidence="2" id="KW-1185">Reference proteome</keyword>
<evidence type="ECO:0000313" key="2">
    <source>
        <dbReference type="Proteomes" id="UP001143304"/>
    </source>
</evidence>
<dbReference type="PANTHER" id="PTHR40036:SF1">
    <property type="entry name" value="MACROCIN O-METHYLTRANSFERASE"/>
    <property type="match status" value="1"/>
</dbReference>
<dbReference type="Pfam" id="PF05711">
    <property type="entry name" value="TylF"/>
    <property type="match status" value="1"/>
</dbReference>
<accession>A0ABT3T8L0</accession>
<organism evidence="1 2">
    <name type="scientific">Candidatus Marimicrobium litorale</name>
    <dbReference type="NCBI Taxonomy" id="2518991"/>
    <lineage>
        <taxon>Bacteria</taxon>
        <taxon>Pseudomonadati</taxon>
        <taxon>Pseudomonadota</taxon>
        <taxon>Gammaproteobacteria</taxon>
        <taxon>Cellvibrionales</taxon>
        <taxon>Halieaceae</taxon>
        <taxon>Marimicrobium</taxon>
    </lineage>
</organism>
<proteinExistence type="predicted"/>
<evidence type="ECO:0000313" key="1">
    <source>
        <dbReference type="EMBL" id="MCX2978624.1"/>
    </source>
</evidence>
<dbReference type="EMBL" id="SHNO01000001">
    <property type="protein sequence ID" value="MCX2978624.1"/>
    <property type="molecule type" value="Genomic_DNA"/>
</dbReference>
<name>A0ABT3T8L0_9GAMM</name>
<dbReference type="Proteomes" id="UP001143304">
    <property type="component" value="Unassembled WGS sequence"/>
</dbReference>
<gene>
    <name evidence="1" type="ORF">EYC82_14750</name>
</gene>
<reference evidence="1" key="1">
    <citation type="submission" date="2019-02" db="EMBL/GenBank/DDBJ databases">
        <authorList>
            <person name="Li S.-H."/>
        </authorList>
    </citation>
    <scope>NUCLEOTIDE SEQUENCE</scope>
    <source>
        <strain evidence="1">IMCC11814</strain>
    </source>
</reference>
<protein>
    <submittedName>
        <fullName evidence="1">Uncharacterized protein</fullName>
    </submittedName>
</protein>
<dbReference type="InterPro" id="IPR029063">
    <property type="entry name" value="SAM-dependent_MTases_sf"/>
</dbReference>
<dbReference type="Gene3D" id="3.40.50.150">
    <property type="entry name" value="Vaccinia Virus protein VP39"/>
    <property type="match status" value="1"/>
</dbReference>
<sequence length="202" mass="22456">MICAIVGRKLKVYDSFEGLPPTTEGDPIAEKTFAKGFIPGLFGGSLDEVKGNIERFGEVASCSLHPGWFEHSLPHHEGKIAMMFLDVDFYSSLHECLIHLWPYLAPGGILFLDEYTNLPYCAVFYSEKYWQKYFSCAPPGLLGVGTGVQLGKIYWDPDVRQDPCQIRSPESVAFCIKGTQALWDFYPDEMAEGAQAKTSAAP</sequence>
<dbReference type="InterPro" id="IPR008884">
    <property type="entry name" value="TylF_MeTrfase"/>
</dbReference>
<dbReference type="PANTHER" id="PTHR40036">
    <property type="entry name" value="MACROCIN O-METHYLTRANSFERASE"/>
    <property type="match status" value="1"/>
</dbReference>
<comment type="caution">
    <text evidence="1">The sequence shown here is derived from an EMBL/GenBank/DDBJ whole genome shotgun (WGS) entry which is preliminary data.</text>
</comment>